<protein>
    <recommendedName>
        <fullName evidence="3">Lipoprotein</fullName>
    </recommendedName>
</protein>
<name>A0ABV3U4R7_9GAMM</name>
<sequence>MKYFISLILIMLSACDSSTSISEITEPTTQQSSDDAQILASLKFPSSPARSGRAVLRQAHAENIYNAEAVIPPQCYTKHDGEYNPCMTCHQSYDYRSRPNTMSDGGLQHVYAFSDLGTHNHWQNLFEDRRPRIAKISDQAVIDYIYTDNYSPLIEQLKSTADWQGPIPEIKNLHLGAAAFDEHGMAKDGSHWVAFNYKPLPSTFWPTNGSSDDVMIRLPAKFRQTSCKNKDYSRDTYLANLGILEAAIKDLSRISVPAIDENAFCEDLNQDGKLSVISEIIRPTHYVGQAGDEAVTVMLYPIHTEFLHSVRYVGISKDGDIGLPPRMKELRYMNKFAFFPPTHLVSQYGNENQEKIEGLLPQFINRGDKGTDNSFGWMLLGFIEDQQGQLRMQSEEENLFCMGCHTTIGSTIDQTFAFARKLDGAPGWSYINLKGMPDAPYVNAANTKNDSEGEIAHYLKTVGGGNEFRENDEIRERFFHADGSLNVAAINGLDVYQLITPSLRRALDLNKAYMTIVADQDFIHGRDANLQPVRNVYSEIDPESTPVLPGDKKVQWDIRLRWPNSSLNSVETALPLSAK</sequence>
<evidence type="ECO:0000313" key="1">
    <source>
        <dbReference type="EMBL" id="MEX1668143.1"/>
    </source>
</evidence>
<organism evidence="1 2">
    <name type="scientific">Zhongshania guokunii</name>
    <dbReference type="NCBI Taxonomy" id="641783"/>
    <lineage>
        <taxon>Bacteria</taxon>
        <taxon>Pseudomonadati</taxon>
        <taxon>Pseudomonadota</taxon>
        <taxon>Gammaproteobacteria</taxon>
        <taxon>Cellvibrionales</taxon>
        <taxon>Spongiibacteraceae</taxon>
        <taxon>Zhongshania</taxon>
    </lineage>
</organism>
<evidence type="ECO:0000313" key="2">
    <source>
        <dbReference type="Proteomes" id="UP001557485"/>
    </source>
</evidence>
<dbReference type="EMBL" id="JBFRYA010000003">
    <property type="protein sequence ID" value="MEX1668143.1"/>
    <property type="molecule type" value="Genomic_DNA"/>
</dbReference>
<evidence type="ECO:0008006" key="3">
    <source>
        <dbReference type="Google" id="ProtNLM"/>
    </source>
</evidence>
<dbReference type="PROSITE" id="PS51257">
    <property type="entry name" value="PROKAR_LIPOPROTEIN"/>
    <property type="match status" value="1"/>
</dbReference>
<keyword evidence="2" id="KW-1185">Reference proteome</keyword>
<dbReference type="RefSeq" id="WP_368380441.1">
    <property type="nucleotide sequence ID" value="NZ_JBFRYA010000003.1"/>
</dbReference>
<proteinExistence type="predicted"/>
<gene>
    <name evidence="1" type="ORF">AB4876_04420</name>
</gene>
<accession>A0ABV3U4R7</accession>
<comment type="caution">
    <text evidence="1">The sequence shown here is derived from an EMBL/GenBank/DDBJ whole genome shotgun (WGS) entry which is preliminary data.</text>
</comment>
<dbReference type="Proteomes" id="UP001557485">
    <property type="component" value="Unassembled WGS sequence"/>
</dbReference>
<reference evidence="1 2" key="1">
    <citation type="journal article" date="2011" name="Int. J. Syst. Evol. Microbiol.">
        <title>Zhongshania antarctica gen. nov., sp. nov. and Zhongshania guokunii sp. nov., gammaproteobacteria respectively isolated from coastal attached (fast) ice and surface seawater of the Antarctic.</title>
        <authorList>
            <person name="Li H.J."/>
            <person name="Zhang X.Y."/>
            <person name="Chen C.X."/>
            <person name="Zhang Y.J."/>
            <person name="Gao Z.M."/>
            <person name="Yu Y."/>
            <person name="Chen X.L."/>
            <person name="Chen B."/>
            <person name="Zhang Y.Z."/>
        </authorList>
    </citation>
    <scope>NUCLEOTIDE SEQUENCE [LARGE SCALE GENOMIC DNA]</scope>
    <source>
        <strain evidence="1 2">ZS6-22T</strain>
    </source>
</reference>